<comment type="caution">
    <text evidence="2">The sequence shown here is derived from an EMBL/GenBank/DDBJ whole genome shotgun (WGS) entry which is preliminary data.</text>
</comment>
<sequence length="212" mass="24041">MSVAAVDSGGLRVLRLAGDALRARLDDLGRLRMTVFRAWPYLYEGSLDYERNYLARYDAASTGTLIVAFDGERIVGASSALALAEEFDYVRAPFLAAGLPVGDIFYFGESVLLPEYRGRGIGVEFFRQREAAARAFDRPLCCFCAVERPADHPARPADYVPLDAFWIRRGYRRRPDLVSTFSWRDIGDTEQTDKPMVYWLRDLRREPEDVAP</sequence>
<dbReference type="EMBL" id="JBHRYJ010000001">
    <property type="protein sequence ID" value="MFC3675637.1"/>
    <property type="molecule type" value="Genomic_DNA"/>
</dbReference>
<protein>
    <submittedName>
        <fullName evidence="2">GNAT family N-acetyltransferase</fullName>
    </submittedName>
</protein>
<dbReference type="Proteomes" id="UP001595711">
    <property type="component" value="Unassembled WGS sequence"/>
</dbReference>
<dbReference type="PROSITE" id="PS51186">
    <property type="entry name" value="GNAT"/>
    <property type="match status" value="1"/>
</dbReference>
<evidence type="ECO:0000313" key="3">
    <source>
        <dbReference type="Proteomes" id="UP001595711"/>
    </source>
</evidence>
<dbReference type="Gene3D" id="3.40.630.30">
    <property type="match status" value="1"/>
</dbReference>
<dbReference type="InterPro" id="IPR000182">
    <property type="entry name" value="GNAT_dom"/>
</dbReference>
<evidence type="ECO:0000259" key="1">
    <source>
        <dbReference type="PROSITE" id="PS51186"/>
    </source>
</evidence>
<evidence type="ECO:0000313" key="2">
    <source>
        <dbReference type="EMBL" id="MFC3675637.1"/>
    </source>
</evidence>
<dbReference type="CDD" id="cd04301">
    <property type="entry name" value="NAT_SF"/>
    <property type="match status" value="1"/>
</dbReference>
<dbReference type="RefSeq" id="WP_379724576.1">
    <property type="nucleotide sequence ID" value="NZ_JBHRYJ010000001.1"/>
</dbReference>
<accession>A0ABV7VFC8</accession>
<name>A0ABV7VFC8_9PROT</name>
<organism evidence="2 3">
    <name type="scientific">Ferrovibrio xuzhouensis</name>
    <dbReference type="NCBI Taxonomy" id="1576914"/>
    <lineage>
        <taxon>Bacteria</taxon>
        <taxon>Pseudomonadati</taxon>
        <taxon>Pseudomonadota</taxon>
        <taxon>Alphaproteobacteria</taxon>
        <taxon>Rhodospirillales</taxon>
        <taxon>Rhodospirillaceae</taxon>
        <taxon>Ferrovibrio</taxon>
    </lineage>
</organism>
<keyword evidence="3" id="KW-1185">Reference proteome</keyword>
<reference evidence="3" key="1">
    <citation type="journal article" date="2019" name="Int. J. Syst. Evol. Microbiol.">
        <title>The Global Catalogue of Microorganisms (GCM) 10K type strain sequencing project: providing services to taxonomists for standard genome sequencing and annotation.</title>
        <authorList>
            <consortium name="The Broad Institute Genomics Platform"/>
            <consortium name="The Broad Institute Genome Sequencing Center for Infectious Disease"/>
            <person name="Wu L."/>
            <person name="Ma J."/>
        </authorList>
    </citation>
    <scope>NUCLEOTIDE SEQUENCE [LARGE SCALE GENOMIC DNA]</scope>
    <source>
        <strain evidence="3">KCTC 42182</strain>
    </source>
</reference>
<dbReference type="InterPro" id="IPR016181">
    <property type="entry name" value="Acyl_CoA_acyltransferase"/>
</dbReference>
<dbReference type="SUPFAM" id="SSF55729">
    <property type="entry name" value="Acyl-CoA N-acyltransferases (Nat)"/>
    <property type="match status" value="1"/>
</dbReference>
<feature type="domain" description="N-acetyltransferase" evidence="1">
    <location>
        <begin position="26"/>
        <end position="201"/>
    </location>
</feature>
<gene>
    <name evidence="2" type="ORF">ACFOOQ_08790</name>
</gene>
<proteinExistence type="predicted"/>